<proteinExistence type="predicted"/>
<feature type="region of interest" description="Disordered" evidence="1">
    <location>
        <begin position="769"/>
        <end position="797"/>
    </location>
</feature>
<dbReference type="Proteomes" id="UP001314205">
    <property type="component" value="Unassembled WGS sequence"/>
</dbReference>
<comment type="caution">
    <text evidence="2">The sequence shown here is derived from an EMBL/GenBank/DDBJ whole genome shotgun (WGS) entry which is preliminary data.</text>
</comment>
<sequence length="1884" mass="209213">MSDRGFGDHASKNLVKNPLLSTAVIGVSLEDLTHNAVLLPAVPSQELITRQDEQIGTQARTLVHPEQDISLLSSGDTNSNLNQAKHFSNINLNPLDIQTNTDNNVILKSRTPTMPKPSVNSEDDFDVNEYFARLQGTRYVSAPLNSAIKEEQKTNLGTEEENLEEINLNEPDKTVVDDFQQSITADIAQNFSQLPTVLPQVASAVFSSFSNMLSMKSREQTPEVGKTQPDYQNTVKQSEDIGVPLMSVPNIDKDVAPPPKEPPIIGTASNYRITTRKKMYAQIPGLRSADTMQNVPINNLPMNPTNTLPYFTPDNTSSATEKRSEIDFPASAILATHYSNILEGPTSSLDKAVEQTDGYDIVTAPDINLANSARQNLAQENQSPPFSSTNIQKNSAITVEKKDQTEPSNVALQPSNYVFIPPTQQTLLETPSNVSVIPPPPMFSNLPKKEGQNNVRSVLPPSIARRIAASNPVLKPQTPTSIVTPQHNIFIPSSDISTQSQLEQNVPSSANFVTTLMSNELTGSEEPVKKLIFDNTPAVFSQSRSTSSTIEPLLFKPSDFSTPSVRQMTQTLPTQDSEDYVKTETSDLLVTPLSQSNLVPHVSNADQELTSNISFMEDTTFKVLSTNISQRQLTPHKTILPPPVFFNPNTVPTLDPQTEAHKYETNKNEAISLESTHFVPDTVTPAPTKNLPEPPKTLSSNNFRMTKKKPQYYSGPIEGFGSITNNLNVKPTIDAVQTNVFQGALYTPQLPVESTSSELSSTLFGTGHSTSPFDLTNPTNNMSSSPKYDVNQSQDPTYLQSESNTVFDLSRQTSEYFDQPQQGSKSFGIIGSLKSKLSSIDINKIQNTVTTFFDPAYNYTKMEATSNYENIPYDTVTTSKSTHLDQNAVTPDNNLEIYVPNVQTYTGHNYQMIDNTNINTASTNIPYSSVQYSYFDNQTNNPYVPCTYSNENVNNDPAQENLSASSWNTEFTIGLSNTQDTMKDVENSIESSSEGKEQKSQIVMSSLPETNINKSITSPALTTNYLHNTMQTSEVDSLTFESKTYVDTETYQNQFLQTHPTKVEERANVSSLFETSTSSEVAEQRNPIITDSLINANFFTHTESITTRDEKLKNFASQVPKGEYCKYFEPSPDLFCDSLFSQPTTGEPNSVTDITVSNLKDVASLETSKNQEPYKFNQNAADFFDSTFSIEKNLAIDNEKESENDLNICETCREVNKPEEKELENLTDQLIENITAPIQLSNPVEVPLSENNILDVNRTDFEPGQCAEISHITEETIESIQVHAASEILDDIDNNTTIMKNYGWCTNDTTLASSDALLEHNYTLQSDENIIGFSQNKSLFFENMPCNASDEIKAEYKNSFEDTLTVLPRQISIPSAPPAEDDTKSDESGLDVHSIEQDAKKDFPIFEEYVIEPSETDDDKIEFRERERSSDEPSQDVDTFTNRVERYKKMEETSTDHNDNVFDTHKSSKSYDPPTSTSPSITIASYFDTGNYAVENHYRNSLTSPSSLNTCHSTAQSSLMRVPPGFEDEFQRKLSLVSNEGLLASNREEKEKYVPDTISKSNLFTTLSKSELSLDTNIQSEPTEKESATIHGEVHVSNKAINLSEEILFPTTAKSDLKLPDFASVFGVKNNDGDSQKTLPVFSNVEPENTVETADQSQFPNAVSLLPDSANFFSSTSAPVATESSDVYDFSRLSSYFSTSTQADPSKSFFELSQSQNHYRQDANSDGLNATSTEFQRNNVNDKHNIPNEAYIANMNLIKDLTSTTNINFIPKEKTIRSVNFFTVEYDNNPLKIAFNSESKPVASEPKCDNITNNNNELNKLIETSTNADQIAIIEVCSHCCNKESSLIIEKKSDNLDGIGSSNCKFRKLMDKNNSETNKDIDVM</sequence>
<name>A0AAV1LEN0_9NEOP</name>
<evidence type="ECO:0000313" key="3">
    <source>
        <dbReference type="Proteomes" id="UP001314205"/>
    </source>
</evidence>
<evidence type="ECO:0000313" key="2">
    <source>
        <dbReference type="EMBL" id="CAK1592336.1"/>
    </source>
</evidence>
<organism evidence="2 3">
    <name type="scientific">Parnassius mnemosyne</name>
    <name type="common">clouded apollo</name>
    <dbReference type="NCBI Taxonomy" id="213953"/>
    <lineage>
        <taxon>Eukaryota</taxon>
        <taxon>Metazoa</taxon>
        <taxon>Ecdysozoa</taxon>
        <taxon>Arthropoda</taxon>
        <taxon>Hexapoda</taxon>
        <taxon>Insecta</taxon>
        <taxon>Pterygota</taxon>
        <taxon>Neoptera</taxon>
        <taxon>Endopterygota</taxon>
        <taxon>Lepidoptera</taxon>
        <taxon>Glossata</taxon>
        <taxon>Ditrysia</taxon>
        <taxon>Papilionoidea</taxon>
        <taxon>Papilionidae</taxon>
        <taxon>Parnassiinae</taxon>
        <taxon>Parnassini</taxon>
        <taxon>Parnassius</taxon>
        <taxon>Driopa</taxon>
    </lineage>
</organism>
<feature type="region of interest" description="Disordered" evidence="1">
    <location>
        <begin position="683"/>
        <end position="702"/>
    </location>
</feature>
<gene>
    <name evidence="2" type="ORF">PARMNEM_LOCUS12326</name>
</gene>
<feature type="non-terminal residue" evidence="2">
    <location>
        <position position="1884"/>
    </location>
</feature>
<keyword evidence="3" id="KW-1185">Reference proteome</keyword>
<feature type="region of interest" description="Disordered" evidence="1">
    <location>
        <begin position="1414"/>
        <end position="1438"/>
    </location>
</feature>
<feature type="region of interest" description="Disordered" evidence="1">
    <location>
        <begin position="1451"/>
        <end position="1477"/>
    </location>
</feature>
<dbReference type="EMBL" id="CAVLGL010000087">
    <property type="protein sequence ID" value="CAK1592336.1"/>
    <property type="molecule type" value="Genomic_DNA"/>
</dbReference>
<feature type="compositionally biased region" description="Basic and acidic residues" evidence="1">
    <location>
        <begin position="1451"/>
        <end position="1466"/>
    </location>
</feature>
<protein>
    <submittedName>
        <fullName evidence="2">Uncharacterized protein</fullName>
    </submittedName>
</protein>
<accession>A0AAV1LEN0</accession>
<feature type="compositionally biased region" description="Basic and acidic residues" evidence="1">
    <location>
        <begin position="1421"/>
        <end position="1431"/>
    </location>
</feature>
<evidence type="ECO:0000256" key="1">
    <source>
        <dbReference type="SAM" id="MobiDB-lite"/>
    </source>
</evidence>
<reference evidence="2 3" key="1">
    <citation type="submission" date="2023-11" db="EMBL/GenBank/DDBJ databases">
        <authorList>
            <person name="Hedman E."/>
            <person name="Englund M."/>
            <person name="Stromberg M."/>
            <person name="Nyberg Akerstrom W."/>
            <person name="Nylinder S."/>
            <person name="Jareborg N."/>
            <person name="Kallberg Y."/>
            <person name="Kronander E."/>
        </authorList>
    </citation>
    <scope>NUCLEOTIDE SEQUENCE [LARGE SCALE GENOMIC DNA]</scope>
</reference>